<feature type="compositionally biased region" description="Low complexity" evidence="2">
    <location>
        <begin position="60"/>
        <end position="70"/>
    </location>
</feature>
<dbReference type="Proteomes" id="UP000001351">
    <property type="component" value="Chromosome"/>
</dbReference>
<dbReference type="STRING" id="378806.STAUR_4208"/>
<reference evidence="3 4" key="1">
    <citation type="journal article" date="2011" name="Mol. Biol. Evol.">
        <title>Comparative genomic analysis of fruiting body formation in Myxococcales.</title>
        <authorList>
            <person name="Huntley S."/>
            <person name="Hamann N."/>
            <person name="Wegener-Feldbrugge S."/>
            <person name="Treuner-Lange A."/>
            <person name="Kube M."/>
            <person name="Reinhardt R."/>
            <person name="Klages S."/>
            <person name="Muller R."/>
            <person name="Ronning C.M."/>
            <person name="Nierman W.C."/>
            <person name="Sogaard-Andersen L."/>
        </authorList>
    </citation>
    <scope>NUCLEOTIDE SEQUENCE [LARGE SCALE GENOMIC DNA]</scope>
    <source>
        <strain evidence="3 4">DW4/3-1</strain>
    </source>
</reference>
<evidence type="ECO:0000313" key="3">
    <source>
        <dbReference type="EMBL" id="ADO71990.1"/>
    </source>
</evidence>
<proteinExistence type="predicted"/>
<keyword evidence="1" id="KW-0175">Coiled coil</keyword>
<name>E3FQV7_STIAD</name>
<evidence type="ECO:0000256" key="2">
    <source>
        <dbReference type="SAM" id="MobiDB-lite"/>
    </source>
</evidence>
<dbReference type="EMBL" id="CP002271">
    <property type="protein sequence ID" value="ADO71990.1"/>
    <property type="molecule type" value="Genomic_DNA"/>
</dbReference>
<feature type="region of interest" description="Disordered" evidence="2">
    <location>
        <begin position="60"/>
        <end position="83"/>
    </location>
</feature>
<dbReference type="HOGENOM" id="CLU_2205617_0_0_7"/>
<sequence>MGLPCGYPRGRGTLRGAMRSPARRQSADAEIHARLSARIEALEDRVRQLELHVRRAATAAVRARSGGASASKREAPGKPRPRCPGCTLELPRGRRGDTCVWCGFHFAAVRRRAGKE</sequence>
<dbReference type="KEGG" id="sur:STAUR_4208"/>
<organism evidence="3 4">
    <name type="scientific">Stigmatella aurantiaca (strain DW4/3-1)</name>
    <dbReference type="NCBI Taxonomy" id="378806"/>
    <lineage>
        <taxon>Bacteria</taxon>
        <taxon>Pseudomonadati</taxon>
        <taxon>Myxococcota</taxon>
        <taxon>Myxococcia</taxon>
        <taxon>Myxococcales</taxon>
        <taxon>Cystobacterineae</taxon>
        <taxon>Archangiaceae</taxon>
        <taxon>Stigmatella</taxon>
    </lineage>
</organism>
<evidence type="ECO:0000256" key="1">
    <source>
        <dbReference type="SAM" id="Coils"/>
    </source>
</evidence>
<feature type="region of interest" description="Disordered" evidence="2">
    <location>
        <begin position="1"/>
        <end position="28"/>
    </location>
</feature>
<gene>
    <name evidence="3" type="ordered locus">STAUR_4208</name>
</gene>
<dbReference type="AlphaFoldDB" id="E3FQV7"/>
<accession>E3FQV7</accession>
<evidence type="ECO:0000313" key="4">
    <source>
        <dbReference type="Proteomes" id="UP000001351"/>
    </source>
</evidence>
<protein>
    <submittedName>
        <fullName evidence="3">Uncharacterized protein</fullName>
    </submittedName>
</protein>
<keyword evidence="4" id="KW-1185">Reference proteome</keyword>
<feature type="coiled-coil region" evidence="1">
    <location>
        <begin position="32"/>
        <end position="59"/>
    </location>
</feature>
<dbReference type="eggNOG" id="ENOG5030VCD">
    <property type="taxonomic scope" value="Bacteria"/>
</dbReference>